<dbReference type="SUPFAM" id="SSF53335">
    <property type="entry name" value="S-adenosyl-L-methionine-dependent methyltransferases"/>
    <property type="match status" value="1"/>
</dbReference>
<dbReference type="PANTHER" id="PTHR38451:SF1">
    <property type="entry name" value="TRNA (ADENINE(22)-N(1))-METHYLTRANSFERASE"/>
    <property type="match status" value="1"/>
</dbReference>
<dbReference type="PANTHER" id="PTHR38451">
    <property type="entry name" value="TRNA (ADENINE(22)-N(1))-METHYLTRANSFERASE"/>
    <property type="match status" value="1"/>
</dbReference>
<dbReference type="InterPro" id="IPR029063">
    <property type="entry name" value="SAM-dependent_MTases_sf"/>
</dbReference>
<dbReference type="AlphaFoldDB" id="A0A9D1E9D5"/>
<protein>
    <submittedName>
        <fullName evidence="1">SAM-dependent methyltransferase</fullName>
    </submittedName>
</protein>
<proteinExistence type="predicted"/>
<keyword evidence="1" id="KW-0489">Methyltransferase</keyword>
<dbReference type="Gene3D" id="3.40.50.150">
    <property type="entry name" value="Vaccinia Virus protein VP39"/>
    <property type="match status" value="1"/>
</dbReference>
<dbReference type="Pfam" id="PF12847">
    <property type="entry name" value="Methyltransf_18"/>
    <property type="match status" value="1"/>
</dbReference>
<evidence type="ECO:0000313" key="1">
    <source>
        <dbReference type="EMBL" id="HIR70643.1"/>
    </source>
</evidence>
<dbReference type="Proteomes" id="UP000823912">
    <property type="component" value="Unassembled WGS sequence"/>
</dbReference>
<organism evidence="1 2">
    <name type="scientific">Candidatus Pullilachnospira gallistercoris</name>
    <dbReference type="NCBI Taxonomy" id="2840911"/>
    <lineage>
        <taxon>Bacteria</taxon>
        <taxon>Bacillati</taxon>
        <taxon>Bacillota</taxon>
        <taxon>Clostridia</taxon>
        <taxon>Lachnospirales</taxon>
        <taxon>Lachnospiraceae</taxon>
        <taxon>Lachnospiraceae incertae sedis</taxon>
        <taxon>Candidatus Pullilachnospira</taxon>
    </lineage>
</organism>
<sequence>MRALEQLVSPCNVLADVGCDHGFLAICFVQTKRAERAIAMDVRPGPLERAREHVERYGCGDRIALRLSDGLEALNPGEADAILIAGMGGGTILHILGDGWEKARSAKELILQPQSEISRVRKFLLERGYRIEAEDMVEED</sequence>
<comment type="caution">
    <text evidence="1">The sequence shown here is derived from an EMBL/GenBank/DDBJ whole genome shotgun (WGS) entry which is preliminary data.</text>
</comment>
<evidence type="ECO:0000313" key="2">
    <source>
        <dbReference type="Proteomes" id="UP000823912"/>
    </source>
</evidence>
<gene>
    <name evidence="1" type="ORF">IAA55_05115</name>
</gene>
<dbReference type="EMBL" id="DVHM01000083">
    <property type="protein sequence ID" value="HIR70643.1"/>
    <property type="molecule type" value="Genomic_DNA"/>
</dbReference>
<dbReference type="GO" id="GO:0032259">
    <property type="term" value="P:methylation"/>
    <property type="evidence" value="ECO:0007669"/>
    <property type="project" value="UniProtKB-KW"/>
</dbReference>
<accession>A0A9D1E9D5</accession>
<dbReference type="GO" id="GO:0008168">
    <property type="term" value="F:methyltransferase activity"/>
    <property type="evidence" value="ECO:0007669"/>
    <property type="project" value="UniProtKB-KW"/>
</dbReference>
<feature type="non-terminal residue" evidence="1">
    <location>
        <position position="140"/>
    </location>
</feature>
<name>A0A9D1E9D5_9FIRM</name>
<reference evidence="1" key="2">
    <citation type="journal article" date="2021" name="PeerJ">
        <title>Extensive microbial diversity within the chicken gut microbiome revealed by metagenomics and culture.</title>
        <authorList>
            <person name="Gilroy R."/>
            <person name="Ravi A."/>
            <person name="Getino M."/>
            <person name="Pursley I."/>
            <person name="Horton D.L."/>
            <person name="Alikhan N.F."/>
            <person name="Baker D."/>
            <person name="Gharbi K."/>
            <person name="Hall N."/>
            <person name="Watson M."/>
            <person name="Adriaenssens E.M."/>
            <person name="Foster-Nyarko E."/>
            <person name="Jarju S."/>
            <person name="Secka A."/>
            <person name="Antonio M."/>
            <person name="Oren A."/>
            <person name="Chaudhuri R.R."/>
            <person name="La Ragione R."/>
            <person name="Hildebrand F."/>
            <person name="Pallen M.J."/>
        </authorList>
    </citation>
    <scope>NUCLEOTIDE SEQUENCE</scope>
    <source>
        <strain evidence="1">ChiSjej5B23-6657</strain>
    </source>
</reference>
<keyword evidence="1" id="KW-0808">Transferase</keyword>
<reference evidence="1" key="1">
    <citation type="submission" date="2020-10" db="EMBL/GenBank/DDBJ databases">
        <authorList>
            <person name="Gilroy R."/>
        </authorList>
    </citation>
    <scope>NUCLEOTIDE SEQUENCE</scope>
    <source>
        <strain evidence="1">ChiSjej5B23-6657</strain>
    </source>
</reference>